<dbReference type="SUPFAM" id="SSF51735">
    <property type="entry name" value="NAD(P)-binding Rossmann-fold domains"/>
    <property type="match status" value="1"/>
</dbReference>
<keyword evidence="5" id="KW-0753">Steroid metabolism</keyword>
<gene>
    <name evidence="14" type="ORF">F2P81_004042</name>
</gene>
<dbReference type="Gene3D" id="3.40.50.720">
    <property type="entry name" value="NAD(P)-binding Rossmann-like Domain"/>
    <property type="match status" value="1"/>
</dbReference>
<dbReference type="PRINTS" id="PR00081">
    <property type="entry name" value="GDHRDH"/>
</dbReference>
<comment type="catalytic activity">
    <reaction evidence="9">
        <text>11beta-hydroxyandrost-4-ene-3,17-dione + NAD(+) = androst-4-ene-3,11,17-trione + NADH + H(+)</text>
        <dbReference type="Rhea" id="RHEA:69408"/>
        <dbReference type="ChEBI" id="CHEBI:2495"/>
        <dbReference type="ChEBI" id="CHEBI:15378"/>
        <dbReference type="ChEBI" id="CHEBI:27967"/>
        <dbReference type="ChEBI" id="CHEBI:57540"/>
        <dbReference type="ChEBI" id="CHEBI:57945"/>
    </reaction>
    <physiologicalReaction direction="left-to-right" evidence="9">
        <dbReference type="Rhea" id="RHEA:69409"/>
    </physiologicalReaction>
</comment>
<evidence type="ECO:0000256" key="13">
    <source>
        <dbReference type="RuleBase" id="RU000363"/>
    </source>
</evidence>
<dbReference type="AlphaFoldDB" id="A0A6A4TBT4"/>
<evidence type="ECO:0000256" key="8">
    <source>
        <dbReference type="ARBA" id="ARBA00042028"/>
    </source>
</evidence>
<comment type="catalytic activity">
    <reaction evidence="12">
        <text>corticosterone + NAD(+) = 11-dehydrocorticosterone + NADH + H(+)</text>
        <dbReference type="Rhea" id="RHEA:42204"/>
        <dbReference type="ChEBI" id="CHEBI:15378"/>
        <dbReference type="ChEBI" id="CHEBI:16827"/>
        <dbReference type="ChEBI" id="CHEBI:57540"/>
        <dbReference type="ChEBI" id="CHEBI:57945"/>
        <dbReference type="ChEBI" id="CHEBI:78600"/>
    </reaction>
    <physiologicalReaction direction="left-to-right" evidence="12">
        <dbReference type="Rhea" id="RHEA:42205"/>
    </physiologicalReaction>
</comment>
<accession>A0A6A4TBT4</accession>
<dbReference type="Pfam" id="PF00106">
    <property type="entry name" value="adh_short"/>
    <property type="match status" value="1"/>
</dbReference>
<evidence type="ECO:0000256" key="5">
    <source>
        <dbReference type="ARBA" id="ARBA00023221"/>
    </source>
</evidence>
<dbReference type="InterPro" id="IPR002347">
    <property type="entry name" value="SDR_fam"/>
</dbReference>
<protein>
    <recommendedName>
        <fullName evidence="6">11-beta-hydroxysteroid dehydrogenase type 2</fullName>
    </recommendedName>
    <alternativeName>
        <fullName evidence="7">Corticosteroid 11-beta-dehydrogenase isozyme 2</fullName>
    </alternativeName>
    <alternativeName>
        <fullName evidence="8">NAD-dependent 11-beta-hydroxysteroid dehydrogenase</fullName>
    </alternativeName>
</protein>
<dbReference type="Proteomes" id="UP000438429">
    <property type="component" value="Unassembled WGS sequence"/>
</dbReference>
<evidence type="ECO:0000256" key="1">
    <source>
        <dbReference type="ARBA" id="ARBA00004854"/>
    </source>
</evidence>
<evidence type="ECO:0000256" key="11">
    <source>
        <dbReference type="ARBA" id="ARBA00048218"/>
    </source>
</evidence>
<reference evidence="14 15" key="1">
    <citation type="submission" date="2019-06" db="EMBL/GenBank/DDBJ databases">
        <title>Draft genomes of female and male turbot (Scophthalmus maximus).</title>
        <authorList>
            <person name="Xu H."/>
            <person name="Xu X.-W."/>
            <person name="Shao C."/>
            <person name="Chen S."/>
        </authorList>
    </citation>
    <scope>NUCLEOTIDE SEQUENCE [LARGE SCALE GENOMIC DNA]</scope>
    <source>
        <strain evidence="14">Ysfricsl-2016a</strain>
        <tissue evidence="14">Blood</tissue>
    </source>
</reference>
<dbReference type="EMBL" id="VEVO01000004">
    <property type="protein sequence ID" value="KAF0042705.1"/>
    <property type="molecule type" value="Genomic_DNA"/>
</dbReference>
<comment type="similarity">
    <text evidence="2 13">Belongs to the short-chain dehydrogenases/reductases (SDR) family.</text>
</comment>
<keyword evidence="4" id="KW-0443">Lipid metabolism</keyword>
<comment type="catalytic activity">
    <reaction evidence="10">
        <text>an 11beta-hydroxysteroid + NAD(+) = an 11-oxosteroid + NADH + H(+)</text>
        <dbReference type="Rhea" id="RHEA:53116"/>
        <dbReference type="ChEBI" id="CHEBI:15378"/>
        <dbReference type="ChEBI" id="CHEBI:35346"/>
        <dbReference type="ChEBI" id="CHEBI:47787"/>
        <dbReference type="ChEBI" id="CHEBI:57540"/>
        <dbReference type="ChEBI" id="CHEBI:57945"/>
    </reaction>
    <physiologicalReaction direction="left-to-right" evidence="10">
        <dbReference type="Rhea" id="RHEA:53117"/>
    </physiologicalReaction>
</comment>
<comment type="pathway">
    <text evidence="1">Steroid metabolism.</text>
</comment>
<dbReference type="GO" id="GO:0070523">
    <property type="term" value="F:11-beta-hydroxysteroid dehydrogenase (NAD+) activity"/>
    <property type="evidence" value="ECO:0007669"/>
    <property type="project" value="TreeGrafter"/>
</dbReference>
<name>A0A6A4TBT4_SCOMX</name>
<comment type="catalytic activity">
    <reaction evidence="11">
        <text>11beta,17beta-dihydroxyandrost-4-ene-3-one + NAD(+) = 17beta-hydroxyandrost-4-ene-3,11-dione + NADH + H(+)</text>
        <dbReference type="Rhea" id="RHEA:69368"/>
        <dbReference type="ChEBI" id="CHEBI:15378"/>
        <dbReference type="ChEBI" id="CHEBI:34133"/>
        <dbReference type="ChEBI" id="CHEBI:57540"/>
        <dbReference type="ChEBI" id="CHEBI:57945"/>
        <dbReference type="ChEBI" id="CHEBI:81481"/>
    </reaction>
    <physiologicalReaction direction="left-to-right" evidence="11">
        <dbReference type="Rhea" id="RHEA:69369"/>
    </physiologicalReaction>
</comment>
<organism evidence="14 15">
    <name type="scientific">Scophthalmus maximus</name>
    <name type="common">Turbot</name>
    <name type="synonym">Psetta maxima</name>
    <dbReference type="NCBI Taxonomy" id="52904"/>
    <lineage>
        <taxon>Eukaryota</taxon>
        <taxon>Metazoa</taxon>
        <taxon>Chordata</taxon>
        <taxon>Craniata</taxon>
        <taxon>Vertebrata</taxon>
        <taxon>Euteleostomi</taxon>
        <taxon>Actinopterygii</taxon>
        <taxon>Neopterygii</taxon>
        <taxon>Teleostei</taxon>
        <taxon>Neoteleostei</taxon>
        <taxon>Acanthomorphata</taxon>
        <taxon>Carangaria</taxon>
        <taxon>Pleuronectiformes</taxon>
        <taxon>Pleuronectoidei</taxon>
        <taxon>Scophthalmidae</taxon>
        <taxon>Scophthalmus</taxon>
    </lineage>
</organism>
<evidence type="ECO:0000256" key="10">
    <source>
        <dbReference type="ARBA" id="ARBA00047817"/>
    </source>
</evidence>
<evidence type="ECO:0000256" key="4">
    <source>
        <dbReference type="ARBA" id="ARBA00023098"/>
    </source>
</evidence>
<proteinExistence type="inferred from homology"/>
<dbReference type="PANTHER" id="PTHR43313">
    <property type="entry name" value="SHORT-CHAIN DEHYDROGENASE/REDUCTASE FAMILY 9C"/>
    <property type="match status" value="1"/>
</dbReference>
<evidence type="ECO:0000256" key="2">
    <source>
        <dbReference type="ARBA" id="ARBA00006484"/>
    </source>
</evidence>
<keyword evidence="3" id="KW-0560">Oxidoreductase</keyword>
<comment type="caution">
    <text evidence="14">The sequence shown here is derived from an EMBL/GenBank/DDBJ whole genome shotgun (WGS) entry which is preliminary data.</text>
</comment>
<dbReference type="InterPro" id="IPR020904">
    <property type="entry name" value="Sc_DH/Rdtase_CS"/>
</dbReference>
<evidence type="ECO:0000256" key="3">
    <source>
        <dbReference type="ARBA" id="ARBA00023002"/>
    </source>
</evidence>
<evidence type="ECO:0000256" key="12">
    <source>
        <dbReference type="ARBA" id="ARBA00048774"/>
    </source>
</evidence>
<evidence type="ECO:0000256" key="7">
    <source>
        <dbReference type="ARBA" id="ARBA00041540"/>
    </source>
</evidence>
<dbReference type="GO" id="GO:0008211">
    <property type="term" value="P:glucocorticoid metabolic process"/>
    <property type="evidence" value="ECO:0007669"/>
    <property type="project" value="TreeGrafter"/>
</dbReference>
<dbReference type="PROSITE" id="PS00061">
    <property type="entry name" value="ADH_SHORT"/>
    <property type="match status" value="1"/>
</dbReference>
<dbReference type="CDD" id="cd09805">
    <property type="entry name" value="type2_17beta_HSD-like_SDR_c"/>
    <property type="match status" value="1"/>
</dbReference>
<evidence type="ECO:0000256" key="6">
    <source>
        <dbReference type="ARBA" id="ARBA00040320"/>
    </source>
</evidence>
<dbReference type="PANTHER" id="PTHR43313:SF2">
    <property type="entry name" value="11-BETA-HYDROXYSTEROID DEHYDROGENASE TYPE 2"/>
    <property type="match status" value="1"/>
</dbReference>
<dbReference type="InterPro" id="IPR036291">
    <property type="entry name" value="NAD(P)-bd_dom_sf"/>
</dbReference>
<sequence>MDLDLSDRVHLNQTRSTWTWTSQTRPGPPEPDPVHLDLDLSDQVQLDLDLSDRVHLNQTRSTWTWTSQTRSTWTCSVVLNIRREKNVHVVMEDVNFDPCVSSGCDSGFGKASAKRLDALGFEVFATVLDVSGDGARELQRSCSGRLTLLQVDITEPQQVQQALLHTKARLGLRGLWALVNNAGVCVNFGDAELSLMSNFRGCMEVNFFGTLSVTRSFLPLLRRAKGRIITISSPAGDQPFPCLAAYGASKAALNLFVETLRHELEPWGVRVSTILPSSYKTGQSSNHAYWEQQHKQLLQGLPPALLEDYGEDYVTETKELFQSYASHANPDLTPVVDAIVTALLSPQPQVRYFAGPGVGLMYFIQRFCPFSISNRFLQRLFVKKTLMPRALRKQSSFDLNLSLHHHNNNNNDDDGDEVKVNCDKSKQNSNLKFHCSAKGHCFSAGVLILCGVTSRTLERERLWNMWRTFSEEHLWKLIITTEL</sequence>
<evidence type="ECO:0000313" key="15">
    <source>
        <dbReference type="Proteomes" id="UP000438429"/>
    </source>
</evidence>
<evidence type="ECO:0000256" key="9">
    <source>
        <dbReference type="ARBA" id="ARBA00047650"/>
    </source>
</evidence>
<evidence type="ECO:0000313" key="14">
    <source>
        <dbReference type="EMBL" id="KAF0042705.1"/>
    </source>
</evidence>
<dbReference type="PRINTS" id="PR00080">
    <property type="entry name" value="SDRFAMILY"/>
</dbReference>